<keyword evidence="2" id="KW-1133">Transmembrane helix</keyword>
<evidence type="ECO:0000256" key="1">
    <source>
        <dbReference type="SAM" id="MobiDB-lite"/>
    </source>
</evidence>
<name>A0A7I8JQ28_SPIIN</name>
<evidence type="ECO:0000313" key="4">
    <source>
        <dbReference type="Proteomes" id="UP001189122"/>
    </source>
</evidence>
<accession>A0A7I8JQ28</accession>
<evidence type="ECO:0000256" key="2">
    <source>
        <dbReference type="SAM" id="Phobius"/>
    </source>
</evidence>
<protein>
    <submittedName>
        <fullName evidence="3">Uncharacterized protein</fullName>
    </submittedName>
</protein>
<dbReference type="AlphaFoldDB" id="A0A7I8JQ28"/>
<feature type="compositionally biased region" description="Low complexity" evidence="1">
    <location>
        <begin position="140"/>
        <end position="152"/>
    </location>
</feature>
<keyword evidence="2" id="KW-0812">Transmembrane</keyword>
<evidence type="ECO:0000313" key="3">
    <source>
        <dbReference type="EMBL" id="CAA2633143.1"/>
    </source>
</evidence>
<dbReference type="PANTHER" id="PTHR36339:SF2">
    <property type="entry name" value="F23A5.5"/>
    <property type="match status" value="1"/>
</dbReference>
<gene>
    <name evidence="3" type="ORF">SI7747_16018678</name>
</gene>
<feature type="region of interest" description="Disordered" evidence="1">
    <location>
        <begin position="66"/>
        <end position="152"/>
    </location>
</feature>
<dbReference type="EMBL" id="CACRZD030000016">
    <property type="protein sequence ID" value="CAA6672267.1"/>
    <property type="molecule type" value="Genomic_DNA"/>
</dbReference>
<reference evidence="3 4" key="1">
    <citation type="submission" date="2019-12" db="EMBL/GenBank/DDBJ databases">
        <authorList>
            <person name="Scholz U."/>
            <person name="Mascher M."/>
            <person name="Fiebig A."/>
        </authorList>
    </citation>
    <scope>NUCLEOTIDE SEQUENCE</scope>
</reference>
<feature type="compositionally biased region" description="Basic and acidic residues" evidence="1">
    <location>
        <begin position="73"/>
        <end position="83"/>
    </location>
</feature>
<dbReference type="PANTHER" id="PTHR36339">
    <property type="entry name" value="F23A5.5"/>
    <property type="match status" value="1"/>
</dbReference>
<proteinExistence type="predicted"/>
<sequence>MTKEEAYRKIHDLDFTTAARILFTAAPDKKKFGFDFHLVQLFFACMPSLAVYLVAQYARYEIRRMEASQARGGRGENEADRGGSPRPGDGEGEGSTGALEEAVKVIAEETKRISEGSVAEKGRKGGGAAEKKEGAPPPQSSSSTQSAPDFTK</sequence>
<keyword evidence="2" id="KW-0472">Membrane</keyword>
<organism evidence="3">
    <name type="scientific">Spirodela intermedia</name>
    <name type="common">Intermediate duckweed</name>
    <dbReference type="NCBI Taxonomy" id="51605"/>
    <lineage>
        <taxon>Eukaryota</taxon>
        <taxon>Viridiplantae</taxon>
        <taxon>Streptophyta</taxon>
        <taxon>Embryophyta</taxon>
        <taxon>Tracheophyta</taxon>
        <taxon>Spermatophyta</taxon>
        <taxon>Magnoliopsida</taxon>
        <taxon>Liliopsida</taxon>
        <taxon>Araceae</taxon>
        <taxon>Lemnoideae</taxon>
        <taxon>Spirodela</taxon>
    </lineage>
</organism>
<dbReference type="Proteomes" id="UP001189122">
    <property type="component" value="Unassembled WGS sequence"/>
</dbReference>
<feature type="compositionally biased region" description="Basic and acidic residues" evidence="1">
    <location>
        <begin position="101"/>
        <end position="134"/>
    </location>
</feature>
<dbReference type="EMBL" id="LR743603">
    <property type="protein sequence ID" value="CAA2633143.1"/>
    <property type="molecule type" value="Genomic_DNA"/>
</dbReference>
<feature type="transmembrane region" description="Helical" evidence="2">
    <location>
        <begin position="36"/>
        <end position="55"/>
    </location>
</feature>
<keyword evidence="4" id="KW-1185">Reference proteome</keyword>